<dbReference type="GO" id="GO:0016971">
    <property type="term" value="F:flavin-dependent sulfhydryl oxidase activity"/>
    <property type="evidence" value="ECO:0007669"/>
    <property type="project" value="InterPro"/>
</dbReference>
<keyword evidence="3 8" id="KW-0285">Flavoprotein</keyword>
<dbReference type="InterPro" id="IPR036774">
    <property type="entry name" value="ERV/ALR_sulphydryl_oxid_sf"/>
</dbReference>
<accession>A0A9Q0BCL0</accession>
<dbReference type="EC" id="1.8.3.2" evidence="8"/>
<evidence type="ECO:0000256" key="7">
    <source>
        <dbReference type="ARBA" id="ARBA00023157"/>
    </source>
</evidence>
<evidence type="ECO:0000256" key="9">
    <source>
        <dbReference type="SAM" id="MobiDB-lite"/>
    </source>
</evidence>
<proteinExistence type="predicted"/>
<comment type="caution">
    <text evidence="11">The sequence shown here is derived from an EMBL/GenBank/DDBJ whole genome shotgun (WGS) entry which is preliminary data.</text>
</comment>
<feature type="compositionally biased region" description="Basic and acidic residues" evidence="9">
    <location>
        <begin position="1"/>
        <end position="10"/>
    </location>
</feature>
<reference evidence="11" key="1">
    <citation type="journal article" date="2021" name="J Fungi (Basel)">
        <title>Genomic and Metabolomic Analyses of the Marine Fungus Emericellopsis cladophorae: Insights into Saltwater Adaptability Mechanisms and Its Biosynthetic Potential.</title>
        <authorList>
            <person name="Goncalves M.F.M."/>
            <person name="Hilario S."/>
            <person name="Van de Peer Y."/>
            <person name="Esteves A.C."/>
            <person name="Alves A."/>
        </authorList>
    </citation>
    <scope>NUCLEOTIDE SEQUENCE</scope>
    <source>
        <strain evidence="11">MUM 19.33</strain>
    </source>
</reference>
<keyword evidence="4 8" id="KW-0274">FAD</keyword>
<sequence>MAPEDKDQQGDAKATTSTAGGSAGAPYTRLPNGTIVDKDGKPCRPCNSKSAFSAFAAQATKQSKKPKVECPPDVETLGRCSWTLLHSIAATYPDKPTTSQQSDVVSFVKLFSKLYPCWVCAEDFQGYITKSAPKAGSRNELGDWMCKAHNDVNVKLGKPTFDCGKWEERWVTGPKDGSCD</sequence>
<evidence type="ECO:0000256" key="5">
    <source>
        <dbReference type="ARBA" id="ARBA00023002"/>
    </source>
</evidence>
<dbReference type="AlphaFoldDB" id="A0A9Q0BCL0"/>
<dbReference type="SUPFAM" id="SSF69000">
    <property type="entry name" value="FAD-dependent thiol oxidase"/>
    <property type="match status" value="1"/>
</dbReference>
<evidence type="ECO:0000256" key="4">
    <source>
        <dbReference type="ARBA" id="ARBA00022827"/>
    </source>
</evidence>
<dbReference type="PANTHER" id="PTHR12645">
    <property type="entry name" value="ALR/ERV"/>
    <property type="match status" value="1"/>
</dbReference>
<feature type="region of interest" description="Disordered" evidence="9">
    <location>
        <begin position="1"/>
        <end position="38"/>
    </location>
</feature>
<evidence type="ECO:0000256" key="6">
    <source>
        <dbReference type="ARBA" id="ARBA00023128"/>
    </source>
</evidence>
<dbReference type="GO" id="GO:0005758">
    <property type="term" value="C:mitochondrial intermembrane space"/>
    <property type="evidence" value="ECO:0007669"/>
    <property type="project" value="UniProtKB-SubCell"/>
</dbReference>
<keyword evidence="12" id="KW-1185">Reference proteome</keyword>
<evidence type="ECO:0000313" key="11">
    <source>
        <dbReference type="EMBL" id="KAI6779660.1"/>
    </source>
</evidence>
<evidence type="ECO:0000256" key="2">
    <source>
        <dbReference type="ARBA" id="ARBA00004569"/>
    </source>
</evidence>
<dbReference type="GeneID" id="75834177"/>
<evidence type="ECO:0000256" key="8">
    <source>
        <dbReference type="RuleBase" id="RU371123"/>
    </source>
</evidence>
<comment type="catalytic activity">
    <reaction evidence="8">
        <text>2 R'C(R)SH + O2 = R'C(R)S-S(R)CR' + H2O2</text>
        <dbReference type="Rhea" id="RHEA:17357"/>
        <dbReference type="ChEBI" id="CHEBI:15379"/>
        <dbReference type="ChEBI" id="CHEBI:16240"/>
        <dbReference type="ChEBI" id="CHEBI:16520"/>
        <dbReference type="ChEBI" id="CHEBI:17412"/>
        <dbReference type="EC" id="1.8.3.2"/>
    </reaction>
</comment>
<keyword evidence="7" id="KW-1015">Disulfide bond</keyword>
<dbReference type="PANTHER" id="PTHR12645:SF0">
    <property type="entry name" value="FAD-LINKED SULFHYDRYL OXIDASE ALR"/>
    <property type="match status" value="1"/>
</dbReference>
<dbReference type="EMBL" id="JAGIXG020000043">
    <property type="protein sequence ID" value="KAI6779660.1"/>
    <property type="molecule type" value="Genomic_DNA"/>
</dbReference>
<dbReference type="InterPro" id="IPR039799">
    <property type="entry name" value="ALR/ERV"/>
</dbReference>
<evidence type="ECO:0000313" key="12">
    <source>
        <dbReference type="Proteomes" id="UP001055219"/>
    </source>
</evidence>
<dbReference type="Pfam" id="PF04777">
    <property type="entry name" value="Evr1_Alr"/>
    <property type="match status" value="1"/>
</dbReference>
<dbReference type="FunFam" id="1.20.120.310:FF:000003">
    <property type="entry name" value="Sulfhydryl oxidase"/>
    <property type="match status" value="1"/>
</dbReference>
<evidence type="ECO:0000259" key="10">
    <source>
        <dbReference type="PROSITE" id="PS51324"/>
    </source>
</evidence>
<dbReference type="InterPro" id="IPR017905">
    <property type="entry name" value="ERV/ALR_sulphydryl_oxidase"/>
</dbReference>
<evidence type="ECO:0000256" key="1">
    <source>
        <dbReference type="ARBA" id="ARBA00001974"/>
    </source>
</evidence>
<keyword evidence="6" id="KW-0496">Mitochondrion</keyword>
<comment type="cofactor">
    <cofactor evidence="1 8">
        <name>FAD</name>
        <dbReference type="ChEBI" id="CHEBI:57692"/>
    </cofactor>
</comment>
<keyword evidence="5 8" id="KW-0560">Oxidoreductase</keyword>
<comment type="subcellular location">
    <subcellularLocation>
        <location evidence="2">Mitochondrion intermembrane space</location>
    </subcellularLocation>
</comment>
<feature type="domain" description="ERV/ALR sulfhydryl oxidase" evidence="10">
    <location>
        <begin position="70"/>
        <end position="170"/>
    </location>
</feature>
<reference evidence="11" key="2">
    <citation type="submission" date="2022-07" db="EMBL/GenBank/DDBJ databases">
        <authorList>
            <person name="Goncalves M.F.M."/>
            <person name="Hilario S."/>
            <person name="Van De Peer Y."/>
            <person name="Esteves A.C."/>
            <person name="Alves A."/>
        </authorList>
    </citation>
    <scope>NUCLEOTIDE SEQUENCE</scope>
    <source>
        <strain evidence="11">MUM 19.33</strain>
    </source>
</reference>
<protein>
    <recommendedName>
        <fullName evidence="8">Sulfhydryl oxidase</fullName>
        <ecNumber evidence="8">1.8.3.2</ecNumber>
    </recommendedName>
</protein>
<dbReference type="Proteomes" id="UP001055219">
    <property type="component" value="Unassembled WGS sequence"/>
</dbReference>
<dbReference type="RefSeq" id="XP_051360516.1">
    <property type="nucleotide sequence ID" value="XM_051508375.1"/>
</dbReference>
<evidence type="ECO:0000256" key="3">
    <source>
        <dbReference type="ARBA" id="ARBA00022630"/>
    </source>
</evidence>
<dbReference type="PROSITE" id="PS51324">
    <property type="entry name" value="ERV_ALR"/>
    <property type="match status" value="1"/>
</dbReference>
<dbReference type="OrthoDB" id="17199at2759"/>
<name>A0A9Q0BCL0_9HYPO</name>
<gene>
    <name evidence="11" type="ORF">J7T54_007703</name>
</gene>
<organism evidence="11 12">
    <name type="scientific">Emericellopsis cladophorae</name>
    <dbReference type="NCBI Taxonomy" id="2686198"/>
    <lineage>
        <taxon>Eukaryota</taxon>
        <taxon>Fungi</taxon>
        <taxon>Dikarya</taxon>
        <taxon>Ascomycota</taxon>
        <taxon>Pezizomycotina</taxon>
        <taxon>Sordariomycetes</taxon>
        <taxon>Hypocreomycetidae</taxon>
        <taxon>Hypocreales</taxon>
        <taxon>Bionectriaceae</taxon>
        <taxon>Emericellopsis</taxon>
    </lineage>
</organism>
<dbReference type="GO" id="GO:0050660">
    <property type="term" value="F:flavin adenine dinucleotide binding"/>
    <property type="evidence" value="ECO:0007669"/>
    <property type="project" value="TreeGrafter"/>
</dbReference>
<dbReference type="Gene3D" id="1.20.120.310">
    <property type="entry name" value="ERV/ALR sulfhydryl oxidase domain"/>
    <property type="match status" value="1"/>
</dbReference>